<accession>R4WSB6</accession>
<reference evidence="2 3" key="2">
    <citation type="journal article" date="2018" name="Int. J. Syst. Evol. Microbiol.">
        <title>Burkholderia insecticola sp. nov., a gut symbiotic bacterium of the bean bug Riptortus pedestris.</title>
        <authorList>
            <person name="Takeshita K."/>
            <person name="Tamaki H."/>
            <person name="Ohbayashi T."/>
            <person name="Meng X.-Y."/>
            <person name="Sone T."/>
            <person name="Mitani Y."/>
            <person name="Peeters C."/>
            <person name="Kikuchi Y."/>
            <person name="Vandamme P."/>
        </authorList>
    </citation>
    <scope>NUCLEOTIDE SEQUENCE [LARGE SCALE GENOMIC DNA]</scope>
    <source>
        <strain evidence="2">RPE64</strain>
    </source>
</reference>
<keyword evidence="1" id="KW-0812">Transmembrane</keyword>
<dbReference type="Proteomes" id="UP000013966">
    <property type="component" value="Chromosome 1"/>
</dbReference>
<feature type="transmembrane region" description="Helical" evidence="1">
    <location>
        <begin position="61"/>
        <end position="82"/>
    </location>
</feature>
<protein>
    <submittedName>
        <fullName evidence="2">Uncharacterized protein</fullName>
    </submittedName>
</protein>
<keyword evidence="1" id="KW-1133">Transmembrane helix</keyword>
<sequence>MPSPLMPDRDALGKNLRPRQTRCQYDLENSHLCFPSANPKCAWRPYVLPTYRGPRRRSPRAMLRVVVAAGAHPVFLFIDLMIRVRRNNRRRRAR</sequence>
<dbReference type="HOGENOM" id="CLU_2380655_0_0_4"/>
<evidence type="ECO:0000313" key="3">
    <source>
        <dbReference type="Proteomes" id="UP000013966"/>
    </source>
</evidence>
<reference evidence="2 3" key="1">
    <citation type="journal article" date="2013" name="Genome Announc.">
        <title>Complete Genome Sequence of Burkholderia sp. Strain RPE64, Bacterial Symbiont of the Bean Bug Riptortus pedestris.</title>
        <authorList>
            <person name="Shibata T.F."/>
            <person name="Maeda T."/>
            <person name="Nikoh N."/>
            <person name="Yamaguchi K."/>
            <person name="Oshima K."/>
            <person name="Hattori M."/>
            <person name="Nishiyama T."/>
            <person name="Hasebe M."/>
            <person name="Fukatsu T."/>
            <person name="Kikuchi Y."/>
            <person name="Shigenobu S."/>
        </authorList>
    </citation>
    <scope>NUCLEOTIDE SEQUENCE [LARGE SCALE GENOMIC DNA]</scope>
</reference>
<organism evidence="2 3">
    <name type="scientific">Caballeronia insecticola</name>
    <dbReference type="NCBI Taxonomy" id="758793"/>
    <lineage>
        <taxon>Bacteria</taxon>
        <taxon>Pseudomonadati</taxon>
        <taxon>Pseudomonadota</taxon>
        <taxon>Betaproteobacteria</taxon>
        <taxon>Burkholderiales</taxon>
        <taxon>Burkholderiaceae</taxon>
        <taxon>Caballeronia</taxon>
    </lineage>
</organism>
<dbReference type="EMBL" id="AP013058">
    <property type="protein sequence ID" value="BAN23835.1"/>
    <property type="molecule type" value="Genomic_DNA"/>
</dbReference>
<dbReference type="PATRIC" id="fig|758793.3.peg.2085"/>
<name>R4WSB6_9BURK</name>
<keyword evidence="3" id="KW-1185">Reference proteome</keyword>
<dbReference type="AlphaFoldDB" id="R4WSB6"/>
<evidence type="ECO:0000256" key="1">
    <source>
        <dbReference type="SAM" id="Phobius"/>
    </source>
</evidence>
<evidence type="ECO:0000313" key="2">
    <source>
        <dbReference type="EMBL" id="BAN23835.1"/>
    </source>
</evidence>
<keyword evidence="1" id="KW-0472">Membrane</keyword>
<dbReference type="KEGG" id="buo:BRPE64_ACDS20810"/>
<gene>
    <name evidence="2" type="ORF">BRPE64_ACDS20810</name>
</gene>
<proteinExistence type="predicted"/>